<dbReference type="PROSITE" id="PS00107">
    <property type="entry name" value="PROTEIN_KINASE_ATP"/>
    <property type="match status" value="1"/>
</dbReference>
<evidence type="ECO:0000313" key="7">
    <source>
        <dbReference type="Proteomes" id="UP001470230"/>
    </source>
</evidence>
<dbReference type="InterPro" id="IPR000719">
    <property type="entry name" value="Prot_kinase_dom"/>
</dbReference>
<organism evidence="6 7">
    <name type="scientific">Tritrichomonas musculus</name>
    <dbReference type="NCBI Taxonomy" id="1915356"/>
    <lineage>
        <taxon>Eukaryota</taxon>
        <taxon>Metamonada</taxon>
        <taxon>Parabasalia</taxon>
        <taxon>Tritrichomonadida</taxon>
        <taxon>Tritrichomonadidae</taxon>
        <taxon>Tritrichomonas</taxon>
    </lineage>
</organism>
<dbReference type="InterPro" id="IPR017441">
    <property type="entry name" value="Protein_kinase_ATP_BS"/>
</dbReference>
<feature type="region of interest" description="Disordered" evidence="4">
    <location>
        <begin position="373"/>
        <end position="403"/>
    </location>
</feature>
<comment type="caution">
    <text evidence="6">The sequence shown here is derived from an EMBL/GenBank/DDBJ whole genome shotgun (WGS) entry which is preliminary data.</text>
</comment>
<dbReference type="Gene3D" id="1.10.510.10">
    <property type="entry name" value="Transferase(Phosphotransferase) domain 1"/>
    <property type="match status" value="1"/>
</dbReference>
<evidence type="ECO:0000256" key="2">
    <source>
        <dbReference type="ARBA" id="ARBA00022840"/>
    </source>
</evidence>
<keyword evidence="7" id="KW-1185">Reference proteome</keyword>
<evidence type="ECO:0000313" key="6">
    <source>
        <dbReference type="EMBL" id="KAK8849863.1"/>
    </source>
</evidence>
<evidence type="ECO:0000256" key="4">
    <source>
        <dbReference type="SAM" id="MobiDB-lite"/>
    </source>
</evidence>
<evidence type="ECO:0000256" key="3">
    <source>
        <dbReference type="PROSITE-ProRule" id="PRU10141"/>
    </source>
</evidence>
<gene>
    <name evidence="6" type="ORF">M9Y10_018449</name>
</gene>
<reference evidence="6 7" key="1">
    <citation type="submission" date="2024-04" db="EMBL/GenBank/DDBJ databases">
        <title>Tritrichomonas musculus Genome.</title>
        <authorList>
            <person name="Alves-Ferreira E."/>
            <person name="Grigg M."/>
            <person name="Lorenzi H."/>
            <person name="Galac M."/>
        </authorList>
    </citation>
    <scope>NUCLEOTIDE SEQUENCE [LARGE SCALE GENOMIC DNA]</scope>
    <source>
        <strain evidence="6 7">EAF2021</strain>
    </source>
</reference>
<keyword evidence="2 3" id="KW-0067">ATP-binding</keyword>
<protein>
    <recommendedName>
        <fullName evidence="5">Protein kinase domain-containing protein</fullName>
    </recommendedName>
</protein>
<feature type="binding site" evidence="3">
    <location>
        <position position="56"/>
    </location>
    <ligand>
        <name>ATP</name>
        <dbReference type="ChEBI" id="CHEBI:30616"/>
    </ligand>
</feature>
<dbReference type="PANTHER" id="PTHR24362:SF309">
    <property type="entry name" value="PROTEIN KINASE DOMAIN-CONTAINING PROTEIN"/>
    <property type="match status" value="1"/>
</dbReference>
<sequence length="563" mass="63568">MDLIDEPSGNSQLDINIIRATLAQNDYVFLRPIGKGGFSSVFLIYSNQYNLEFVLKVSNNYQKSRKFDINEINNLINLDHPNIIRMYKYFTDDRYLYIVLEYCEGGSIKDLIKQKGRIRSPALFNYCQQVLTALKHCHDLQISHNDLKPANILIDKNKRLKLADFGLSKGFSSNLIQKVSDNSIEDEEVFFGKNGEILTKHFGGSKAYMAPELFKPDAYDPFKADIWALGVTFYEMATGHLPWKTGDMKELRLSISIGVISFQNVKLPSAFCNLVHRMIEVNPSKRASLDWLLDQEIFSQQYLMNHSRPMINKSPSVGSKLGSLTSAIYKFKNRPIKLSSNFQNKSSYFLNINDSIVNQNTFSCGTGAESLSSDSENAGLNNNSDNNNIGNLNPIPRPRNDANINGIRDNNLSYLDNSQQSITLNSIANQRRNNRRINSSASSFNFKSQQQRPIFRIPHISAKSTKQLVDSLTNIQTSINKTIPTYESCGAAIAVAGPIKNGKVILTNRLFCHANSAMSKFQPFIRKTQDQRKNTSYFNTSLTSITEGSRCLNSTPFILSNFH</sequence>
<dbReference type="SMART" id="SM00220">
    <property type="entry name" value="S_TKc"/>
    <property type="match status" value="1"/>
</dbReference>
<feature type="domain" description="Protein kinase" evidence="5">
    <location>
        <begin position="27"/>
        <end position="298"/>
    </location>
</feature>
<proteinExistence type="predicted"/>
<dbReference type="PROSITE" id="PS00108">
    <property type="entry name" value="PROTEIN_KINASE_ST"/>
    <property type="match status" value="1"/>
</dbReference>
<dbReference type="PROSITE" id="PS50011">
    <property type="entry name" value="PROTEIN_KINASE_DOM"/>
    <property type="match status" value="1"/>
</dbReference>
<evidence type="ECO:0000256" key="1">
    <source>
        <dbReference type="ARBA" id="ARBA00022741"/>
    </source>
</evidence>
<dbReference type="Proteomes" id="UP001470230">
    <property type="component" value="Unassembled WGS sequence"/>
</dbReference>
<name>A0ABR2HP83_9EUKA</name>
<dbReference type="PANTHER" id="PTHR24362">
    <property type="entry name" value="SERINE/THREONINE-PROTEIN KINASE NEK"/>
    <property type="match status" value="1"/>
</dbReference>
<evidence type="ECO:0000259" key="5">
    <source>
        <dbReference type="PROSITE" id="PS50011"/>
    </source>
</evidence>
<dbReference type="EMBL" id="JAPFFF010000025">
    <property type="protein sequence ID" value="KAK8849863.1"/>
    <property type="molecule type" value="Genomic_DNA"/>
</dbReference>
<feature type="compositionally biased region" description="Low complexity" evidence="4">
    <location>
        <begin position="377"/>
        <end position="394"/>
    </location>
</feature>
<dbReference type="InterPro" id="IPR008271">
    <property type="entry name" value="Ser/Thr_kinase_AS"/>
</dbReference>
<dbReference type="SUPFAM" id="SSF56112">
    <property type="entry name" value="Protein kinase-like (PK-like)"/>
    <property type="match status" value="1"/>
</dbReference>
<dbReference type="InterPro" id="IPR011009">
    <property type="entry name" value="Kinase-like_dom_sf"/>
</dbReference>
<accession>A0ABR2HP83</accession>
<dbReference type="Pfam" id="PF00069">
    <property type="entry name" value="Pkinase"/>
    <property type="match status" value="1"/>
</dbReference>
<keyword evidence="1 3" id="KW-0547">Nucleotide-binding</keyword>